<protein>
    <submittedName>
        <fullName evidence="1">Uncharacterized protein</fullName>
    </submittedName>
</protein>
<dbReference type="AlphaFoldDB" id="A0A3G2R637"/>
<dbReference type="Proteomes" id="UP000280960">
    <property type="component" value="Chromosome"/>
</dbReference>
<sequence length="61" mass="7203">MNIIEELIKLQAEMDEKQYKYFGMKTSDKYTNADFYGRGRAYGECADKLQELIDRVKTNEV</sequence>
<name>A0A3G2R637_9FIRM</name>
<evidence type="ECO:0000313" key="1">
    <source>
        <dbReference type="EMBL" id="AYO30825.1"/>
    </source>
</evidence>
<dbReference type="EMBL" id="CP033169">
    <property type="protein sequence ID" value="AYO30825.1"/>
    <property type="molecule type" value="Genomic_DNA"/>
</dbReference>
<reference evidence="1 2" key="1">
    <citation type="submission" date="2018-10" db="EMBL/GenBank/DDBJ databases">
        <authorList>
            <person name="Zhang X."/>
        </authorList>
    </citation>
    <scope>NUCLEOTIDE SEQUENCE [LARGE SCALE GENOMIC DNA]</scope>
    <source>
        <strain evidence="1 2">SK-G1</strain>
    </source>
</reference>
<dbReference type="RefSeq" id="WP_122014843.1">
    <property type="nucleotide sequence ID" value="NZ_CP033169.1"/>
</dbReference>
<proteinExistence type="predicted"/>
<organism evidence="1 2">
    <name type="scientific">Biomaibacter acetigenes</name>
    <dbReference type="NCBI Taxonomy" id="2316383"/>
    <lineage>
        <taxon>Bacteria</taxon>
        <taxon>Bacillati</taxon>
        <taxon>Bacillota</taxon>
        <taxon>Clostridia</taxon>
        <taxon>Thermosediminibacterales</taxon>
        <taxon>Tepidanaerobacteraceae</taxon>
        <taxon>Biomaibacter</taxon>
    </lineage>
</organism>
<keyword evidence="2" id="KW-1185">Reference proteome</keyword>
<dbReference type="KEGG" id="bacg:D2962_09555"/>
<evidence type="ECO:0000313" key="2">
    <source>
        <dbReference type="Proteomes" id="UP000280960"/>
    </source>
</evidence>
<gene>
    <name evidence="1" type="ORF">D2962_09555</name>
</gene>
<accession>A0A3G2R637</accession>